<dbReference type="Proteomes" id="UP000034925">
    <property type="component" value="Unassembled WGS sequence"/>
</dbReference>
<dbReference type="InterPro" id="IPR015919">
    <property type="entry name" value="Cadherin-like_sf"/>
</dbReference>
<evidence type="ECO:0000313" key="15">
    <source>
        <dbReference type="EMBL" id="KKH86644.1"/>
    </source>
</evidence>
<evidence type="ECO:0000313" key="19">
    <source>
        <dbReference type="EMBL" id="KKI06638.1"/>
    </source>
</evidence>
<dbReference type="Proteomes" id="UP000034232">
    <property type="component" value="Unassembled WGS sequence"/>
</dbReference>
<dbReference type="Proteomes" id="UP000034758">
    <property type="component" value="Unassembled WGS sequence"/>
</dbReference>
<evidence type="ECO:0000313" key="4">
    <source>
        <dbReference type="EMBL" id="KKH34423.1"/>
    </source>
</evidence>
<evidence type="ECO:0000313" key="13">
    <source>
        <dbReference type="EMBL" id="KKH76148.1"/>
    </source>
</evidence>
<dbReference type="SMART" id="SM00710">
    <property type="entry name" value="PbH1"/>
    <property type="match status" value="6"/>
</dbReference>
<dbReference type="EMBL" id="JJRB01000115">
    <property type="protein sequence ID" value="KKI01930.1"/>
    <property type="molecule type" value="Genomic_DNA"/>
</dbReference>
<dbReference type="CDD" id="cd14254">
    <property type="entry name" value="Dockerin_II"/>
    <property type="match status" value="1"/>
</dbReference>
<gene>
    <name evidence="3" type="ORF">DU31_00620</name>
    <name evidence="5" type="ORF">DU50_20400</name>
    <name evidence="4" type="ORF">DU54_02905</name>
    <name evidence="9" type="ORF">DU73_01045</name>
    <name evidence="8" type="ORF">DU75_20445</name>
    <name evidence="7" type="ORF">DU76_00775</name>
    <name evidence="11" type="ORF">DU77_03495</name>
    <name evidence="12" type="ORF">DU78_05935</name>
    <name evidence="16" type="ORF">DU79_09030</name>
    <name evidence="19" type="ORF">DU81_03235</name>
    <name evidence="14" type="ORF">DU82_02535</name>
    <name evidence="18" type="ORF">DU83_16505</name>
    <name evidence="17" type="ORF">DU84_01625</name>
    <name evidence="6" type="ORF">DU85_15160</name>
    <name evidence="13" type="ORF">DU86_00805</name>
    <name evidence="10" type="ORF">DU87_15475</name>
    <name evidence="15" type="ORF">DU88_17335</name>
</gene>
<dbReference type="Proteomes" id="UP000033885">
    <property type="component" value="Unassembled WGS sequence"/>
</dbReference>
<dbReference type="EMBL" id="JJQR01000064">
    <property type="protein sequence ID" value="KKH76148.1"/>
    <property type="molecule type" value="Genomic_DNA"/>
</dbReference>
<evidence type="ECO:0000313" key="3">
    <source>
        <dbReference type="EMBL" id="KKG05250.1"/>
    </source>
</evidence>
<dbReference type="Proteomes" id="UP000034842">
    <property type="component" value="Unassembled WGS sequence"/>
</dbReference>
<dbReference type="SUPFAM" id="SSF49384">
    <property type="entry name" value="Carbohydrate-binding domain"/>
    <property type="match status" value="1"/>
</dbReference>
<dbReference type="SUPFAM" id="SSF51126">
    <property type="entry name" value="Pectin lyase-like"/>
    <property type="match status" value="1"/>
</dbReference>
<reference evidence="20 21" key="1">
    <citation type="journal article" date="2015" name="ISME J.">
        <title>Genomic and phenotypic differentiation among Methanosarcina mazei populations from Columbia River sediment.</title>
        <authorList>
            <person name="Youngblut N.D."/>
            <person name="Wirth J.S."/>
            <person name="Henriksen J.R."/>
            <person name="Smith M."/>
            <person name="Simon H."/>
            <person name="Metcalf W.W."/>
            <person name="Whitaker R.J."/>
        </authorList>
    </citation>
    <scope>NUCLEOTIDE SEQUENCE [LARGE SCALE GENOMIC DNA]</scope>
    <source>
        <strain evidence="4 31">1.H.A.1A.1</strain>
        <strain evidence="5 24">1.H.A.1A.3</strain>
        <strain evidence="6 21">1.H.A.1A.6</strain>
        <strain evidence="7 27">1.H.A.2.3</strain>
        <strain evidence="8 30">1.H.A.2.7</strain>
        <strain evidence="9">1.H.A.2.8</strain>
        <strain evidence="10 23">1.H.M.0.1</strain>
        <strain evidence="13 34">1.H.M.1A.1</strain>
        <strain evidence="11 25">1.H.M.1A.2</strain>
        <strain evidence="12 32">1.H.M.1A.3</strain>
        <strain evidence="14 20">1.H.M.2.2</strain>
        <strain evidence="15 35">1.H.M.2.3</strain>
        <strain evidence="16 29">1.H.M.2.4</strain>
        <strain evidence="17 33">1.H.T.2.1</strain>
        <strain evidence="19 22">1.H.T.2.3</strain>
        <strain evidence="18 28">1.H.T.2.5</strain>
        <strain evidence="3 26">2.F.A.2.3</strain>
    </source>
</reference>
<dbReference type="EMBL" id="JJQS01000113">
    <property type="protein sequence ID" value="KKH72781.1"/>
    <property type="molecule type" value="Genomic_DNA"/>
</dbReference>
<dbReference type="InterPro" id="IPR002105">
    <property type="entry name" value="Dockerin_1_rpt"/>
</dbReference>
<evidence type="ECO:0000313" key="35">
    <source>
        <dbReference type="Proteomes" id="UP000034937"/>
    </source>
</evidence>
<dbReference type="Gene3D" id="2.160.20.10">
    <property type="entry name" value="Single-stranded right-handed beta-helix, Pectin lyase-like"/>
    <property type="match status" value="1"/>
</dbReference>
<proteinExistence type="predicted"/>
<evidence type="ECO:0000313" key="11">
    <source>
        <dbReference type="EMBL" id="KKH72781.1"/>
    </source>
</evidence>
<evidence type="ECO:0000313" key="7">
    <source>
        <dbReference type="EMBL" id="KKH56996.1"/>
    </source>
</evidence>
<evidence type="ECO:0000313" key="17">
    <source>
        <dbReference type="EMBL" id="KKH94342.1"/>
    </source>
</evidence>
<dbReference type="SUPFAM" id="SSF63446">
    <property type="entry name" value="Type I dockerin domain"/>
    <property type="match status" value="1"/>
</dbReference>
<evidence type="ECO:0000313" key="20">
    <source>
        <dbReference type="Proteomes" id="UP000033814"/>
    </source>
</evidence>
<dbReference type="Proteomes" id="UP000034692">
    <property type="component" value="Unassembled WGS sequence"/>
</dbReference>
<dbReference type="Proteomes" id="UP000033933">
    <property type="component" value="Unassembled WGS sequence"/>
</dbReference>
<evidence type="ECO:0000313" key="9">
    <source>
        <dbReference type="EMBL" id="KKH61180.1"/>
    </source>
</evidence>
<dbReference type="Proteomes" id="UP000034872">
    <property type="component" value="Unassembled WGS sequence"/>
</dbReference>
<evidence type="ECO:0000313" key="21">
    <source>
        <dbReference type="Proteomes" id="UP000033864"/>
    </source>
</evidence>
<evidence type="ECO:0000313" key="31">
    <source>
        <dbReference type="Proteomes" id="UP000034758"/>
    </source>
</evidence>
<dbReference type="InterPro" id="IPR013783">
    <property type="entry name" value="Ig-like_fold"/>
</dbReference>
<evidence type="ECO:0000313" key="8">
    <source>
        <dbReference type="EMBL" id="KKH59642.1"/>
    </source>
</evidence>
<dbReference type="Proteomes" id="UP000034937">
    <property type="component" value="Unassembled WGS sequence"/>
</dbReference>
<dbReference type="GO" id="GO:0016020">
    <property type="term" value="C:membrane"/>
    <property type="evidence" value="ECO:0007669"/>
    <property type="project" value="InterPro"/>
</dbReference>
<evidence type="ECO:0000313" key="24">
    <source>
        <dbReference type="Proteomes" id="UP000034021"/>
    </source>
</evidence>
<evidence type="ECO:0000256" key="1">
    <source>
        <dbReference type="ARBA" id="ARBA00016512"/>
    </source>
</evidence>
<dbReference type="Proteomes" id="UP000034142">
    <property type="component" value="Unassembled WGS sequence"/>
</dbReference>
<evidence type="ECO:0000313" key="25">
    <source>
        <dbReference type="Proteomes" id="UP000034040"/>
    </source>
</evidence>
<dbReference type="SUPFAM" id="SSF49313">
    <property type="entry name" value="Cadherin-like"/>
    <property type="match status" value="1"/>
</dbReference>
<evidence type="ECO:0000313" key="27">
    <source>
        <dbReference type="Proteomes" id="UP000034232"/>
    </source>
</evidence>
<dbReference type="Gene3D" id="2.60.40.680">
    <property type="match status" value="1"/>
</dbReference>
<evidence type="ECO:0000313" key="12">
    <source>
        <dbReference type="EMBL" id="KKH75252.1"/>
    </source>
</evidence>
<dbReference type="CDD" id="cd08547">
    <property type="entry name" value="Type_II_cohesin"/>
    <property type="match status" value="1"/>
</dbReference>
<evidence type="ECO:0000313" key="33">
    <source>
        <dbReference type="Proteomes" id="UP000034872"/>
    </source>
</evidence>
<dbReference type="EMBL" id="JJQP01000297">
    <property type="protein sequence ID" value="KKH61180.1"/>
    <property type="molecule type" value="Genomic_DNA"/>
</dbReference>
<evidence type="ECO:0000313" key="28">
    <source>
        <dbReference type="Proteomes" id="UP000034547"/>
    </source>
</evidence>
<evidence type="ECO:0000313" key="10">
    <source>
        <dbReference type="EMBL" id="KKH63851.1"/>
    </source>
</evidence>
<dbReference type="EMBL" id="JJQJ01000177">
    <property type="protein sequence ID" value="KKH45528.1"/>
    <property type="molecule type" value="Genomic_DNA"/>
</dbReference>
<dbReference type="InterPro" id="IPR016134">
    <property type="entry name" value="Dockerin_dom"/>
</dbReference>
<dbReference type="GO" id="GO:0030246">
    <property type="term" value="F:carbohydrate binding"/>
    <property type="evidence" value="ECO:0007669"/>
    <property type="project" value="InterPro"/>
</dbReference>
<dbReference type="InterPro" id="IPR011050">
    <property type="entry name" value="Pectin_lyase_fold/virulence"/>
</dbReference>
<dbReference type="EMBL" id="JJQM01000052">
    <property type="protein sequence ID" value="KKH56996.1"/>
    <property type="molecule type" value="Genomic_DNA"/>
</dbReference>
<protein>
    <recommendedName>
        <fullName evidence="1">Probable pectate lyase C</fullName>
    </recommendedName>
</protein>
<dbReference type="InterPro" id="IPR036439">
    <property type="entry name" value="Dockerin_dom_sf"/>
</dbReference>
<dbReference type="Proteomes" id="UP000033864">
    <property type="component" value="Unassembled WGS sequence"/>
</dbReference>
<dbReference type="EMBL" id="JJQT01000184">
    <property type="protein sequence ID" value="KKH75252.1"/>
    <property type="molecule type" value="Genomic_DNA"/>
</dbReference>
<evidence type="ECO:0000313" key="16">
    <source>
        <dbReference type="EMBL" id="KKH89225.1"/>
    </source>
</evidence>
<dbReference type="Gene3D" id="1.10.1330.10">
    <property type="entry name" value="Dockerin domain"/>
    <property type="match status" value="1"/>
</dbReference>
<dbReference type="EMBL" id="JJQZ01000116">
    <property type="protein sequence ID" value="KKH94342.1"/>
    <property type="molecule type" value="Genomic_DNA"/>
</dbReference>
<sequence>MYQSKFYINNTDVSKLILGSAPNYGKLSFGHPFYINNVEITGGYEIGASGAFHDLYIHDAGGIRLDGIRENVYNITVMNSTSGLNFRNSNDIKIYNVSVTNTKKTAVSCYNCDNTEVYDVFVENAGNYSNPSTGCFAMIYWGGSEYSSAHDIFVNGTAWSSIEATDPATHDILFYNITVYNSGHNGLDLHGGSNYTVNNMTVHDSVSNNILSVGSTNVTLTNITSYKTGTDRGIYVAKNNDNFTLINYYSENAGEAFTGAYSDGMKIINMTSKNCAYGAQLTSLDKIPVRNISIIDSNFIDSRRNDLWIYAARNSRFINVNYTTTLYGNSDVESVFYYYTDIIAKNNLGTLVPNARISITNSLEVNAQSVDAYGENKSIFQTNQNGQTYLPDEDRKNSPAIAEKYINSAVIYNNLSHTATITTPDNHAVSLSGITPDSSWYRPDPNIPTYTITAIIPDNSAGPHLIGFAPAEDNPFNPGEKKNFRVWTDEHLSTMEWYVDGSESPVHKGSLNYTWPVTEGNHIIKFVGSNANGTVNKTWQLGESSGDASVIAIAPEYQVVTPKQSFNLDITVDPSIPIAGTQLDFKFNSSRASANSVTEGNLFKQNGAKTHFGSGTIDNNAGKIKNIYSSIIGTSDISTPGTMATVNLTAGNRTGMAEFNILNVLISDINSKSVSGTVKNATVLIDTAPVIDPIYYPESVSEKTPVTFKVSAKDADGDRLTFSASALPEGASFNKTSGDFAWTPAEGQAGVYTMTFKVSDGYLTDSKDVTITVNTNKPPVINYFEPLNGSSFSEGERINILVNASDEDGQVLNYIIKIDGVTHSTDPEYVWETDYSSSGNHAIEASVSDGIDEVKRQHTIYISECHPRWDVNEDGIVNILDIITVSQKYGTTVSKPYPRYDVNQDGLVNDQDLNLVRNHFGEIVN</sequence>
<evidence type="ECO:0000259" key="2">
    <source>
        <dbReference type="PROSITE" id="PS51766"/>
    </source>
</evidence>
<evidence type="ECO:0000313" key="6">
    <source>
        <dbReference type="EMBL" id="KKH45528.1"/>
    </source>
</evidence>
<dbReference type="Pfam" id="PF00404">
    <property type="entry name" value="Dockerin_1"/>
    <property type="match status" value="1"/>
</dbReference>
<dbReference type="PROSITE" id="PS00018">
    <property type="entry name" value="EF_HAND_1"/>
    <property type="match status" value="1"/>
</dbReference>
<dbReference type="Proteomes" id="UP000034547">
    <property type="component" value="Unassembled WGS sequence"/>
</dbReference>
<dbReference type="EMBL" id="JJQH01000006">
    <property type="protein sequence ID" value="KKH44725.1"/>
    <property type="molecule type" value="Genomic_DNA"/>
</dbReference>
<dbReference type="PATRIC" id="fig|2209.51.peg.4420"/>
<evidence type="ECO:0000313" key="18">
    <source>
        <dbReference type="EMBL" id="KKI01930.1"/>
    </source>
</evidence>
<dbReference type="Proteomes" id="UP000034040">
    <property type="component" value="Unassembled WGS sequence"/>
</dbReference>
<evidence type="ECO:0000313" key="23">
    <source>
        <dbReference type="Proteomes" id="UP000033933"/>
    </source>
</evidence>
<evidence type="ECO:0000313" key="30">
    <source>
        <dbReference type="Proteomes" id="UP000034692"/>
    </source>
</evidence>
<accession>A0A0F8Q6C3</accession>
<dbReference type="EMBL" id="JJQW01000091">
    <property type="protein sequence ID" value="KKH86644.1"/>
    <property type="molecule type" value="Genomic_DNA"/>
</dbReference>
<dbReference type="EMBL" id="JJRA01000008">
    <property type="protein sequence ID" value="KKI06638.1"/>
    <property type="molecule type" value="Genomic_DNA"/>
</dbReference>
<name>A0A0F8Q6C3_METMZ</name>
<dbReference type="Pfam" id="PF17957">
    <property type="entry name" value="Big_7"/>
    <property type="match status" value="1"/>
</dbReference>
<dbReference type="InterPro" id="IPR012334">
    <property type="entry name" value="Pectin_lyas_fold"/>
</dbReference>
<evidence type="ECO:0000313" key="5">
    <source>
        <dbReference type="EMBL" id="KKH44725.1"/>
    </source>
</evidence>
<dbReference type="AlphaFoldDB" id="A0A0F8Q6C3"/>
<dbReference type="Proteomes" id="UP000034668">
    <property type="component" value="Unassembled WGS sequence"/>
</dbReference>
<dbReference type="InterPro" id="IPR008965">
    <property type="entry name" value="CBM2/CBM3_carb-bd_dom_sf"/>
</dbReference>
<dbReference type="Pfam" id="PF05345">
    <property type="entry name" value="He_PIG"/>
    <property type="match status" value="1"/>
</dbReference>
<dbReference type="Proteomes" id="UP000033814">
    <property type="component" value="Unassembled WGS sequence"/>
</dbReference>
<dbReference type="Proteomes" id="UP000034021">
    <property type="component" value="Unassembled WGS sequence"/>
</dbReference>
<evidence type="ECO:0000313" key="22">
    <source>
        <dbReference type="Proteomes" id="UP000033885"/>
    </source>
</evidence>
<comment type="caution">
    <text evidence="9">The sequence shown here is derived from an EMBL/GenBank/DDBJ whole genome shotgun (WGS) entry which is preliminary data.</text>
</comment>
<feature type="domain" description="Dockerin" evidence="2">
    <location>
        <begin position="864"/>
        <end position="925"/>
    </location>
</feature>
<evidence type="ECO:0000313" key="14">
    <source>
        <dbReference type="EMBL" id="KKH83154.1"/>
    </source>
</evidence>
<dbReference type="InterPro" id="IPR018247">
    <property type="entry name" value="EF_Hand_1_Ca_BS"/>
</dbReference>
<evidence type="ECO:0000313" key="34">
    <source>
        <dbReference type="Proteomes" id="UP000034925"/>
    </source>
</evidence>
<dbReference type="EMBL" id="JJOR01000068">
    <property type="protein sequence ID" value="KKG05250.1"/>
    <property type="molecule type" value="Genomic_DNA"/>
</dbReference>
<evidence type="ECO:0000313" key="29">
    <source>
        <dbReference type="Proteomes" id="UP000034668"/>
    </source>
</evidence>
<dbReference type="EMBL" id="JJQX01000228">
    <property type="protein sequence ID" value="KKH89225.1"/>
    <property type="molecule type" value="Genomic_DNA"/>
</dbReference>
<dbReference type="Gene3D" id="2.60.40.10">
    <property type="entry name" value="Immunoglobulins"/>
    <property type="match status" value="2"/>
</dbReference>
<organism evidence="9">
    <name type="scientific">Methanosarcina mazei</name>
    <name type="common">Methanosarcina frisia</name>
    <dbReference type="NCBI Taxonomy" id="2209"/>
    <lineage>
        <taxon>Archaea</taxon>
        <taxon>Methanobacteriati</taxon>
        <taxon>Methanobacteriota</taxon>
        <taxon>Stenosarchaea group</taxon>
        <taxon>Methanomicrobia</taxon>
        <taxon>Methanosarcinales</taxon>
        <taxon>Methanosarcinaceae</taxon>
        <taxon>Methanosarcina</taxon>
    </lineage>
</organism>
<evidence type="ECO:0000313" key="32">
    <source>
        <dbReference type="Proteomes" id="UP000034842"/>
    </source>
</evidence>
<dbReference type="EMBL" id="JJQV01000079">
    <property type="protein sequence ID" value="KKH83154.1"/>
    <property type="molecule type" value="Genomic_DNA"/>
</dbReference>
<dbReference type="GO" id="GO:0005509">
    <property type="term" value="F:calcium ion binding"/>
    <property type="evidence" value="ECO:0007669"/>
    <property type="project" value="InterPro"/>
</dbReference>
<dbReference type="EMBL" id="JJQO01000315">
    <property type="protein sequence ID" value="KKH59642.1"/>
    <property type="molecule type" value="Genomic_DNA"/>
</dbReference>
<dbReference type="EMBL" id="JJQG01000155">
    <property type="protein sequence ID" value="KKH34423.1"/>
    <property type="molecule type" value="Genomic_DNA"/>
</dbReference>
<dbReference type="EMBL" id="JJQQ01000164">
    <property type="protein sequence ID" value="KKH63851.1"/>
    <property type="molecule type" value="Genomic_DNA"/>
</dbReference>
<evidence type="ECO:0000313" key="26">
    <source>
        <dbReference type="Proteomes" id="UP000034142"/>
    </source>
</evidence>
<dbReference type="GO" id="GO:0004553">
    <property type="term" value="F:hydrolase activity, hydrolyzing O-glycosyl compounds"/>
    <property type="evidence" value="ECO:0007669"/>
    <property type="project" value="InterPro"/>
</dbReference>
<dbReference type="InterPro" id="IPR006626">
    <property type="entry name" value="PbH1"/>
</dbReference>
<dbReference type="PROSITE" id="PS51766">
    <property type="entry name" value="DOCKERIN"/>
    <property type="match status" value="1"/>
</dbReference>
<dbReference type="GO" id="GO:0000272">
    <property type="term" value="P:polysaccharide catabolic process"/>
    <property type="evidence" value="ECO:0007669"/>
    <property type="project" value="InterPro"/>
</dbReference>